<evidence type="ECO:0000313" key="2">
    <source>
        <dbReference type="EMBL" id="SDZ55429.1"/>
    </source>
</evidence>
<dbReference type="EMBL" id="FNPZ01000009">
    <property type="protein sequence ID" value="SDZ55429.1"/>
    <property type="molecule type" value="Genomic_DNA"/>
</dbReference>
<evidence type="ECO:0000313" key="3">
    <source>
        <dbReference type="Proteomes" id="UP000198891"/>
    </source>
</evidence>
<dbReference type="OrthoDB" id="4549550at2"/>
<protein>
    <submittedName>
        <fullName evidence="2">Uncharacterized protein</fullName>
    </submittedName>
</protein>
<dbReference type="STRING" id="381665.SAMN05216554_4600"/>
<feature type="region of interest" description="Disordered" evidence="1">
    <location>
        <begin position="1"/>
        <end position="49"/>
    </location>
</feature>
<dbReference type="InterPro" id="IPR046609">
    <property type="entry name" value="DUF6668"/>
</dbReference>
<proteinExistence type="predicted"/>
<feature type="compositionally biased region" description="Low complexity" evidence="1">
    <location>
        <begin position="11"/>
        <end position="27"/>
    </location>
</feature>
<organism evidence="2 3">
    <name type="scientific">Herbiconiux ginsengi</name>
    <dbReference type="NCBI Taxonomy" id="381665"/>
    <lineage>
        <taxon>Bacteria</taxon>
        <taxon>Bacillati</taxon>
        <taxon>Actinomycetota</taxon>
        <taxon>Actinomycetes</taxon>
        <taxon>Micrococcales</taxon>
        <taxon>Microbacteriaceae</taxon>
        <taxon>Herbiconiux</taxon>
    </lineage>
</organism>
<gene>
    <name evidence="2" type="ORF">SAMN05216554_4600</name>
</gene>
<name>A0A1H3U1N8_9MICO</name>
<sequence length="205" mass="21628">MTNANPWLTGPEQAPESELEAAPAATRRQARTGPSMPQAGVPTPDTADRLPRWSQAWPATMWWLGVHGGAGESTLAALAAGSRPAQHGWPMADTPGTPSQVALVARTSWSGLTAAQRAATEWASGVLGNSVQLVGLVLIPDVPGRLPKPLRDLQHVIAGGVPRVWTLPWVDAWRLGPVDPSAPVPKEFRALLADLQLSPTGPVHN</sequence>
<accession>A0A1H3U1N8</accession>
<dbReference type="AlphaFoldDB" id="A0A1H3U1N8"/>
<keyword evidence="3" id="KW-1185">Reference proteome</keyword>
<evidence type="ECO:0000256" key="1">
    <source>
        <dbReference type="SAM" id="MobiDB-lite"/>
    </source>
</evidence>
<reference evidence="2 3" key="1">
    <citation type="submission" date="2016-10" db="EMBL/GenBank/DDBJ databases">
        <authorList>
            <person name="de Groot N.N."/>
        </authorList>
    </citation>
    <scope>NUCLEOTIDE SEQUENCE [LARGE SCALE GENOMIC DNA]</scope>
    <source>
        <strain evidence="2 3">CGMCC 4.3491</strain>
    </source>
</reference>
<dbReference type="Pfam" id="PF20373">
    <property type="entry name" value="DUF6668"/>
    <property type="match status" value="1"/>
</dbReference>
<dbReference type="Proteomes" id="UP000198891">
    <property type="component" value="Unassembled WGS sequence"/>
</dbReference>